<dbReference type="EMBL" id="GBRH01229983">
    <property type="protein sequence ID" value="JAD67912.1"/>
    <property type="molecule type" value="Transcribed_RNA"/>
</dbReference>
<protein>
    <submittedName>
        <fullName evidence="1">Uncharacterized protein</fullName>
    </submittedName>
</protein>
<reference evidence="1" key="2">
    <citation type="journal article" date="2015" name="Data Brief">
        <title>Shoot transcriptome of the giant reed, Arundo donax.</title>
        <authorList>
            <person name="Barrero R.A."/>
            <person name="Guerrero F.D."/>
            <person name="Moolhuijzen P."/>
            <person name="Goolsby J.A."/>
            <person name="Tidwell J."/>
            <person name="Bellgard S.E."/>
            <person name="Bellgard M.I."/>
        </authorList>
    </citation>
    <scope>NUCLEOTIDE SEQUENCE</scope>
    <source>
        <tissue evidence="1">Shoot tissue taken approximately 20 cm above the soil surface</tissue>
    </source>
</reference>
<evidence type="ECO:0000313" key="1">
    <source>
        <dbReference type="EMBL" id="JAD67912.1"/>
    </source>
</evidence>
<sequence length="13" mass="1495">MCMMFACSCVRGR</sequence>
<proteinExistence type="predicted"/>
<accession>A0A0A9C8S1</accession>
<name>A0A0A9C8S1_ARUDO</name>
<reference evidence="1" key="1">
    <citation type="submission" date="2014-09" db="EMBL/GenBank/DDBJ databases">
        <authorList>
            <person name="Magalhaes I.L.F."/>
            <person name="Oliveira U."/>
            <person name="Santos F.R."/>
            <person name="Vidigal T.H.D.A."/>
            <person name="Brescovit A.D."/>
            <person name="Santos A.J."/>
        </authorList>
    </citation>
    <scope>NUCLEOTIDE SEQUENCE</scope>
    <source>
        <tissue evidence="1">Shoot tissue taken approximately 20 cm above the soil surface</tissue>
    </source>
</reference>
<organism evidence="1">
    <name type="scientific">Arundo donax</name>
    <name type="common">Giant reed</name>
    <name type="synonym">Donax arundinaceus</name>
    <dbReference type="NCBI Taxonomy" id="35708"/>
    <lineage>
        <taxon>Eukaryota</taxon>
        <taxon>Viridiplantae</taxon>
        <taxon>Streptophyta</taxon>
        <taxon>Embryophyta</taxon>
        <taxon>Tracheophyta</taxon>
        <taxon>Spermatophyta</taxon>
        <taxon>Magnoliopsida</taxon>
        <taxon>Liliopsida</taxon>
        <taxon>Poales</taxon>
        <taxon>Poaceae</taxon>
        <taxon>PACMAD clade</taxon>
        <taxon>Arundinoideae</taxon>
        <taxon>Arundineae</taxon>
        <taxon>Arundo</taxon>
    </lineage>
</organism>